<name>A0A1B9I0V9_9TREE</name>
<evidence type="ECO:0000313" key="2">
    <source>
        <dbReference type="EMBL" id="WWC72074.1"/>
    </source>
</evidence>
<sequence length="485" mass="56733">MTSESSITRTSLLDLDDNLLLLIVSFILGDSDIPLPSFRPHISEPIDLGNPGVKTHYLSLKSTCRRLYHLVPYRLLHVPLCSWPDLKWWDEECPENVLRGIRRVMIDIEDFESESESEILSCQTAKLASSTKINIIIYNYVVSFLNKLTNLEELFIGSLPFTVNFDHMEDDDWRKPSCYPLFPALKSIAFEPRLSDYLPKVFKSFIAAASHLRHLKVPGIFTVCNDSIVWHTRPRGLRQDDFAELPYLETLHLRVHQRDRIRVLSNITKGYPKVSSLNITPCKWMGFSAEPSIRLGARQTDAYSDEWIFKEIRERDINLGGTMSISAADMEDWRADDDWTAFLDPLSQFRYLEDFDCIIELVVAYVSDYQRETDWYSFGRYHTNNKWKEKNPRLRTGCKDSKIQLFSAMRAAARIISEKCSSLRRGYFWQWSHEDTEEMSERTVERWCWTKEESGEIKIVPWSEEIPYEMTLKCGRDLLRTWKGD</sequence>
<dbReference type="Proteomes" id="UP000094020">
    <property type="component" value="Chromosome 8"/>
</dbReference>
<reference evidence="2" key="4">
    <citation type="submission" date="2024-02" db="EMBL/GenBank/DDBJ databases">
        <title>Comparative genomics of Cryptococcus and Kwoniella reveals pathogenesis evolution and contrasting modes of karyotype evolution via chromosome fusion or intercentromeric recombination.</title>
        <authorList>
            <person name="Coelho M.A."/>
            <person name="David-Palma M."/>
            <person name="Shea T."/>
            <person name="Bowers K."/>
            <person name="McGinley-Smith S."/>
            <person name="Mohammad A.W."/>
            <person name="Gnirke A."/>
            <person name="Yurkov A.M."/>
            <person name="Nowrousian M."/>
            <person name="Sun S."/>
            <person name="Cuomo C.A."/>
            <person name="Heitman J."/>
        </authorList>
    </citation>
    <scope>NUCLEOTIDE SEQUENCE</scope>
    <source>
        <strain evidence="2">CBS 10737</strain>
    </source>
</reference>
<dbReference type="KEGG" id="kpin:30173226"/>
<protein>
    <submittedName>
        <fullName evidence="1">Uncharacterized protein</fullName>
    </submittedName>
</protein>
<keyword evidence="3" id="KW-1185">Reference proteome</keyword>
<dbReference type="EMBL" id="KI894012">
    <property type="protein sequence ID" value="OCF49169.1"/>
    <property type="molecule type" value="Genomic_DNA"/>
</dbReference>
<organism evidence="1">
    <name type="scientific">Kwoniella pini CBS 10737</name>
    <dbReference type="NCBI Taxonomy" id="1296096"/>
    <lineage>
        <taxon>Eukaryota</taxon>
        <taxon>Fungi</taxon>
        <taxon>Dikarya</taxon>
        <taxon>Basidiomycota</taxon>
        <taxon>Agaricomycotina</taxon>
        <taxon>Tremellomycetes</taxon>
        <taxon>Tremellales</taxon>
        <taxon>Cryptococcaceae</taxon>
        <taxon>Kwoniella</taxon>
    </lineage>
</organism>
<evidence type="ECO:0000313" key="3">
    <source>
        <dbReference type="Proteomes" id="UP000094020"/>
    </source>
</evidence>
<dbReference type="EMBL" id="CP144526">
    <property type="protein sequence ID" value="WWC72074.1"/>
    <property type="molecule type" value="Genomic_DNA"/>
</dbReference>
<reference evidence="1" key="3">
    <citation type="submission" date="2016-07" db="EMBL/GenBank/DDBJ databases">
        <title>Evolution of pathogenesis and genome organization in the Tremellales.</title>
        <authorList>
            <person name="Cuomo C."/>
            <person name="Litvintseva A."/>
            <person name="Heitman J."/>
            <person name="Chen Y."/>
            <person name="Sun S."/>
            <person name="Springer D."/>
            <person name="Dromer F."/>
            <person name="Young S."/>
            <person name="Zeng Q."/>
            <person name="Chapman S."/>
            <person name="Gujja S."/>
            <person name="Saif S."/>
            <person name="Birren B."/>
        </authorList>
    </citation>
    <scope>NUCLEOTIDE SEQUENCE</scope>
    <source>
        <strain evidence="1">CBS 10737</strain>
    </source>
</reference>
<accession>A0A1B9I0V9</accession>
<dbReference type="RefSeq" id="XP_019010388.1">
    <property type="nucleotide sequence ID" value="XM_019156586.1"/>
</dbReference>
<reference evidence="1" key="1">
    <citation type="submission" date="2013-07" db="EMBL/GenBank/DDBJ databases">
        <title>The Genome Sequence of Cryptococcus pinus CBS10737.</title>
        <authorList>
            <consortium name="The Broad Institute Genome Sequencing Platform"/>
            <person name="Cuomo C."/>
            <person name="Litvintseva A."/>
            <person name="Chen Y."/>
            <person name="Heitman J."/>
            <person name="Sun S."/>
            <person name="Springer D."/>
            <person name="Dromer F."/>
            <person name="Young S.K."/>
            <person name="Zeng Q."/>
            <person name="Gargeya S."/>
            <person name="Fitzgerald M."/>
            <person name="Abouelleil A."/>
            <person name="Alvarado L."/>
            <person name="Berlin A.M."/>
            <person name="Chapman S.B."/>
            <person name="Dewar J."/>
            <person name="Goldberg J."/>
            <person name="Griggs A."/>
            <person name="Gujja S."/>
            <person name="Hansen M."/>
            <person name="Howarth C."/>
            <person name="Imamovic A."/>
            <person name="Larimer J."/>
            <person name="McCowan C."/>
            <person name="Murphy C."/>
            <person name="Pearson M."/>
            <person name="Priest M."/>
            <person name="Roberts A."/>
            <person name="Saif S."/>
            <person name="Shea T."/>
            <person name="Sykes S."/>
            <person name="Wortman J."/>
            <person name="Nusbaum C."/>
            <person name="Birren B."/>
        </authorList>
    </citation>
    <scope>NUCLEOTIDE SEQUENCE [LARGE SCALE GENOMIC DNA]</scope>
    <source>
        <strain evidence="1">CBS 10737</strain>
    </source>
</reference>
<proteinExistence type="predicted"/>
<evidence type="ECO:0000313" key="1">
    <source>
        <dbReference type="EMBL" id="OCF49169.1"/>
    </source>
</evidence>
<dbReference type="GeneID" id="30173226"/>
<dbReference type="OrthoDB" id="10623651at2759"/>
<reference evidence="2" key="2">
    <citation type="submission" date="2013-07" db="EMBL/GenBank/DDBJ databases">
        <authorList>
            <consortium name="The Broad Institute Genome Sequencing Platform"/>
            <person name="Cuomo C."/>
            <person name="Litvintseva A."/>
            <person name="Chen Y."/>
            <person name="Heitman J."/>
            <person name="Sun S."/>
            <person name="Springer D."/>
            <person name="Dromer F."/>
            <person name="Young S.K."/>
            <person name="Zeng Q."/>
            <person name="Gargeya S."/>
            <person name="Fitzgerald M."/>
            <person name="Abouelleil A."/>
            <person name="Alvarado L."/>
            <person name="Berlin A.M."/>
            <person name="Chapman S.B."/>
            <person name="Dewar J."/>
            <person name="Goldberg J."/>
            <person name="Griggs A."/>
            <person name="Gujja S."/>
            <person name="Hansen M."/>
            <person name="Howarth C."/>
            <person name="Imamovic A."/>
            <person name="Larimer J."/>
            <person name="McCowan C."/>
            <person name="Murphy C."/>
            <person name="Pearson M."/>
            <person name="Priest M."/>
            <person name="Roberts A."/>
            <person name="Saif S."/>
            <person name="Shea T."/>
            <person name="Sykes S."/>
            <person name="Wortman J."/>
            <person name="Nusbaum C."/>
            <person name="Birren B."/>
        </authorList>
    </citation>
    <scope>NUCLEOTIDE SEQUENCE</scope>
    <source>
        <strain evidence="2">CBS 10737</strain>
    </source>
</reference>
<dbReference type="AlphaFoldDB" id="A0A1B9I0V9"/>
<gene>
    <name evidence="1" type="ORF">I206_04857</name>
    <name evidence="2" type="ORF">I206_106034</name>
</gene>